<dbReference type="Gene3D" id="3.80.10.10">
    <property type="entry name" value="Ribonuclease Inhibitor"/>
    <property type="match status" value="1"/>
</dbReference>
<evidence type="ECO:0008006" key="3">
    <source>
        <dbReference type="Google" id="ProtNLM"/>
    </source>
</evidence>
<dbReference type="Proteomes" id="UP000320762">
    <property type="component" value="Unassembled WGS sequence"/>
</dbReference>
<sequence>MSELRAALACAGQLEQLCLIDAVPVFDVSPDNYHKLLTLKRLRRLEWSYPQSDDVQRLLHFFHFPSLVELDIAVVPGMPDTIDPSILGPNATLWVEPVEHRAVPLPDLQTLTLSCLEGSTCTLRQCITDKLQHVELIGGMGRLDWVLRDPRLPHLTHLLLADIDVDSNNVNALLSYVSQLESLTLERVTQVDALLLALYKTSDTLVQDTFGNVIHLRSMPCPQLKEIILWCCSNVTSEVLMSTVFWRNMAEWENDLGGASGSRLGKRADVIIQRPSQITSVRVEGCRGVTPHSSVVSTLHNLGVQDATVVCGDEGVE</sequence>
<protein>
    <recommendedName>
        <fullName evidence="3">F-box domain-containing protein</fullName>
    </recommendedName>
</protein>
<evidence type="ECO:0000313" key="2">
    <source>
        <dbReference type="Proteomes" id="UP000320762"/>
    </source>
</evidence>
<dbReference type="EMBL" id="VDMD01000035">
    <property type="protein sequence ID" value="TRM58496.1"/>
    <property type="molecule type" value="Genomic_DNA"/>
</dbReference>
<dbReference type="InterPro" id="IPR032675">
    <property type="entry name" value="LRR_dom_sf"/>
</dbReference>
<dbReference type="STRING" id="97359.A0A550C178"/>
<keyword evidence="2" id="KW-1185">Reference proteome</keyword>
<evidence type="ECO:0000313" key="1">
    <source>
        <dbReference type="EMBL" id="TRM58496.1"/>
    </source>
</evidence>
<accession>A0A550C178</accession>
<proteinExistence type="predicted"/>
<reference evidence="1 2" key="1">
    <citation type="journal article" date="2019" name="New Phytol.">
        <title>Comparative genomics reveals unique wood-decay strategies and fruiting body development in the Schizophyllaceae.</title>
        <authorList>
            <person name="Almasi E."/>
            <person name="Sahu N."/>
            <person name="Krizsan K."/>
            <person name="Balint B."/>
            <person name="Kovacs G.M."/>
            <person name="Kiss B."/>
            <person name="Cseklye J."/>
            <person name="Drula E."/>
            <person name="Henrissat B."/>
            <person name="Nagy I."/>
            <person name="Chovatia M."/>
            <person name="Adam C."/>
            <person name="LaButti K."/>
            <person name="Lipzen A."/>
            <person name="Riley R."/>
            <person name="Grigoriev I.V."/>
            <person name="Nagy L.G."/>
        </authorList>
    </citation>
    <scope>NUCLEOTIDE SEQUENCE [LARGE SCALE GENOMIC DNA]</scope>
    <source>
        <strain evidence="1 2">NL-1724</strain>
    </source>
</reference>
<dbReference type="SUPFAM" id="SSF52047">
    <property type="entry name" value="RNI-like"/>
    <property type="match status" value="1"/>
</dbReference>
<gene>
    <name evidence="1" type="ORF">BD626DRAFT_573504</name>
</gene>
<dbReference type="OrthoDB" id="3027018at2759"/>
<name>A0A550C178_9AGAR</name>
<comment type="caution">
    <text evidence="1">The sequence shown here is derived from an EMBL/GenBank/DDBJ whole genome shotgun (WGS) entry which is preliminary data.</text>
</comment>
<organism evidence="1 2">
    <name type="scientific">Schizophyllum amplum</name>
    <dbReference type="NCBI Taxonomy" id="97359"/>
    <lineage>
        <taxon>Eukaryota</taxon>
        <taxon>Fungi</taxon>
        <taxon>Dikarya</taxon>
        <taxon>Basidiomycota</taxon>
        <taxon>Agaricomycotina</taxon>
        <taxon>Agaricomycetes</taxon>
        <taxon>Agaricomycetidae</taxon>
        <taxon>Agaricales</taxon>
        <taxon>Schizophyllaceae</taxon>
        <taxon>Schizophyllum</taxon>
    </lineage>
</organism>
<dbReference type="AlphaFoldDB" id="A0A550C178"/>